<dbReference type="Pfam" id="PF04043">
    <property type="entry name" value="PMEI"/>
    <property type="match status" value="2"/>
</dbReference>
<evidence type="ECO:0000313" key="6">
    <source>
        <dbReference type="EMBL" id="KAK6930446.1"/>
    </source>
</evidence>
<evidence type="ECO:0000256" key="3">
    <source>
        <dbReference type="ARBA" id="ARBA00038471"/>
    </source>
</evidence>
<dbReference type="InterPro" id="IPR006501">
    <property type="entry name" value="Pectinesterase_inhib_dom"/>
</dbReference>
<accession>A0AAN8VIL0</accession>
<keyword evidence="2" id="KW-1015">Disulfide bond</keyword>
<dbReference type="PANTHER" id="PTHR35357:SF17">
    <property type="entry name" value="PECTINESTERASE INHIBITOR 12"/>
    <property type="match status" value="1"/>
</dbReference>
<keyword evidence="7" id="KW-1185">Reference proteome</keyword>
<dbReference type="GO" id="GO:0004857">
    <property type="term" value="F:enzyme inhibitor activity"/>
    <property type="evidence" value="ECO:0007669"/>
    <property type="project" value="InterPro"/>
</dbReference>
<proteinExistence type="inferred from homology"/>
<comment type="caution">
    <text evidence="6">The sequence shown here is derived from an EMBL/GenBank/DDBJ whole genome shotgun (WGS) entry which is preliminary data.</text>
</comment>
<protein>
    <submittedName>
        <fullName evidence="6">Pectinesterase inhibitor domain</fullName>
    </submittedName>
</protein>
<dbReference type="SMART" id="SM00856">
    <property type="entry name" value="PMEI"/>
    <property type="match status" value="2"/>
</dbReference>
<evidence type="ECO:0000313" key="7">
    <source>
        <dbReference type="Proteomes" id="UP001370490"/>
    </source>
</evidence>
<evidence type="ECO:0000256" key="2">
    <source>
        <dbReference type="ARBA" id="ARBA00023157"/>
    </source>
</evidence>
<evidence type="ECO:0000256" key="1">
    <source>
        <dbReference type="ARBA" id="ARBA00022729"/>
    </source>
</evidence>
<name>A0AAN8VIL0_9MAGN</name>
<comment type="similarity">
    <text evidence="3">Belongs to the PMEI family.</text>
</comment>
<dbReference type="SUPFAM" id="SSF101148">
    <property type="entry name" value="Plant invertase/pectin methylesterase inhibitor"/>
    <property type="match status" value="2"/>
</dbReference>
<dbReference type="Proteomes" id="UP001370490">
    <property type="component" value="Unassembled WGS sequence"/>
</dbReference>
<dbReference type="AlphaFoldDB" id="A0AAN8VIL0"/>
<dbReference type="GO" id="GO:0005576">
    <property type="term" value="C:extracellular region"/>
    <property type="evidence" value="ECO:0007669"/>
    <property type="project" value="UniProtKB-ARBA"/>
</dbReference>
<reference evidence="6 7" key="1">
    <citation type="submission" date="2023-12" db="EMBL/GenBank/DDBJ databases">
        <title>A high-quality genome assembly for Dillenia turbinata (Dilleniales).</title>
        <authorList>
            <person name="Chanderbali A."/>
        </authorList>
    </citation>
    <scope>NUCLEOTIDE SEQUENCE [LARGE SCALE GENOMIC DNA]</scope>
    <source>
        <strain evidence="6">LSX21</strain>
        <tissue evidence="6">Leaf</tissue>
    </source>
</reference>
<keyword evidence="1 4" id="KW-0732">Signal</keyword>
<feature type="domain" description="Pectinesterase inhibitor" evidence="5">
    <location>
        <begin position="178"/>
        <end position="326"/>
    </location>
</feature>
<dbReference type="NCBIfam" id="TIGR01614">
    <property type="entry name" value="PME_inhib"/>
    <property type="match status" value="2"/>
</dbReference>
<dbReference type="FunFam" id="1.20.140.40:FF:000002">
    <property type="entry name" value="Putative invertase inhibitor"/>
    <property type="match status" value="1"/>
</dbReference>
<feature type="domain" description="Pectinesterase inhibitor" evidence="5">
    <location>
        <begin position="22"/>
        <end position="174"/>
    </location>
</feature>
<gene>
    <name evidence="6" type="ORF">RJ641_004540</name>
</gene>
<feature type="chain" id="PRO_5043048681" evidence="4">
    <location>
        <begin position="23"/>
        <end position="328"/>
    </location>
</feature>
<dbReference type="Gene3D" id="1.20.140.40">
    <property type="entry name" value="Invertase/pectin methylesterase inhibitor family protein"/>
    <property type="match status" value="2"/>
</dbReference>
<dbReference type="CDD" id="cd15795">
    <property type="entry name" value="PMEI-Pla_a_1_like"/>
    <property type="match status" value="2"/>
</dbReference>
<evidence type="ECO:0000256" key="4">
    <source>
        <dbReference type="SAM" id="SignalP"/>
    </source>
</evidence>
<dbReference type="InterPro" id="IPR034088">
    <property type="entry name" value="Pla_a_1-like"/>
</dbReference>
<dbReference type="InterPro" id="IPR035513">
    <property type="entry name" value="Invertase/methylesterase_inhib"/>
</dbReference>
<organism evidence="6 7">
    <name type="scientific">Dillenia turbinata</name>
    <dbReference type="NCBI Taxonomy" id="194707"/>
    <lineage>
        <taxon>Eukaryota</taxon>
        <taxon>Viridiplantae</taxon>
        <taxon>Streptophyta</taxon>
        <taxon>Embryophyta</taxon>
        <taxon>Tracheophyta</taxon>
        <taxon>Spermatophyta</taxon>
        <taxon>Magnoliopsida</taxon>
        <taxon>eudicotyledons</taxon>
        <taxon>Gunneridae</taxon>
        <taxon>Pentapetalae</taxon>
        <taxon>Dilleniales</taxon>
        <taxon>Dilleniaceae</taxon>
        <taxon>Dillenia</taxon>
    </lineage>
</organism>
<evidence type="ECO:0000259" key="5">
    <source>
        <dbReference type="SMART" id="SM00856"/>
    </source>
</evidence>
<dbReference type="PANTHER" id="PTHR35357">
    <property type="entry name" value="OS02G0537100 PROTEIN"/>
    <property type="match status" value="1"/>
</dbReference>
<feature type="signal peptide" evidence="4">
    <location>
        <begin position="1"/>
        <end position="22"/>
    </location>
</feature>
<dbReference type="EMBL" id="JBAMMX010000012">
    <property type="protein sequence ID" value="KAK6930446.1"/>
    <property type="molecule type" value="Genomic_DNA"/>
</dbReference>
<sequence>MKCWSSSSFVLLFSLLFAQCFGDINLIQNVCKKASGSSPNIEFKFCVASFTSDPKSSSATTVEQLGETAFEHPISMVNTISPKISELLKDPKLSPKAKTALQDCSKLYSDATDQLKVALSSYNSKDYGKANVYASAAMDAASTCEDGFKELGETCPITQENHDYFELGAISLSFTCFGDIYLIHNVCRKVPGVEFKFCVASFTSDPKSRSATTIEQLGQTAFEHPVCMINSISPKFSKLLKDPKVSQKAKTALHDCSELYSNAIDQLKEALSSYNSKDYHTANIRASAAMDAAVTRGDGFEDLGETCPLTQENHDYLELVAITLSFTV</sequence>